<comment type="caution">
    <text evidence="2">The sequence shown here is derived from an EMBL/GenBank/DDBJ whole genome shotgun (WGS) entry which is preliminary data.</text>
</comment>
<dbReference type="InterPro" id="IPR045007">
    <property type="entry name" value="LSB5"/>
</dbReference>
<sequence length="433" mass="47563">MGLLGGDDHQHTEITDALSRLLKQKGSSSSFESGCAALSDAMRDQGPEGEREAARALRKKFKYGEKLQIVAAFDVLDVLIAQRAPLPTFFSDAKMLAAIEVIGTQVAERRGIMSRQYSKSVVKLCGRYAEAWRQFIGEQGLGGREGFRELNDTCGAIVGAWERSGADNTAGSKDAGMGPQHTNASRGNSRPQSAQYSSSPRPQSTQYNSNPRPQSSQYNDDYDYGSSQRRRSPPRPQAQQKSRRNDGVPRSRRGNRAFMNDSADSSVFGESAQPLADADRLYRIPTINMKKEAPKIKLLISDSLAASTNLQNCLVTLPPNRNAMLDKQATDAFVKARNIRRKVLRYLQLVTGGEFLGSLIHANDELVAALGQYDDHSWEDSESESDGGAAGDNYYESESEDEDIYAQQDQGRGGSGRDRVISPTNPFADDFEL</sequence>
<proteinExistence type="predicted"/>
<feature type="compositionally biased region" description="Acidic residues" evidence="1">
    <location>
        <begin position="395"/>
        <end position="404"/>
    </location>
</feature>
<dbReference type="SUPFAM" id="SSF89009">
    <property type="entry name" value="GAT-like domain"/>
    <property type="match status" value="1"/>
</dbReference>
<evidence type="ECO:0000313" key="2">
    <source>
        <dbReference type="EMBL" id="GMM56635.1"/>
    </source>
</evidence>
<gene>
    <name evidence="2" type="ORF">DAKH74_032510</name>
</gene>
<dbReference type="GO" id="GO:0051666">
    <property type="term" value="P:actin cortical patch localization"/>
    <property type="evidence" value="ECO:0007669"/>
    <property type="project" value="TreeGrafter"/>
</dbReference>
<dbReference type="Proteomes" id="UP001377567">
    <property type="component" value="Unassembled WGS sequence"/>
</dbReference>
<dbReference type="GO" id="GO:0006897">
    <property type="term" value="P:endocytosis"/>
    <property type="evidence" value="ECO:0007669"/>
    <property type="project" value="InterPro"/>
</dbReference>
<feature type="region of interest" description="Disordered" evidence="1">
    <location>
        <begin position="377"/>
        <end position="433"/>
    </location>
</feature>
<dbReference type="GO" id="GO:0030479">
    <property type="term" value="C:actin cortical patch"/>
    <property type="evidence" value="ECO:0007669"/>
    <property type="project" value="TreeGrafter"/>
</dbReference>
<organism evidence="2 3">
    <name type="scientific">Maudiozyma humilis</name>
    <name type="common">Sour dough yeast</name>
    <name type="synonym">Kazachstania humilis</name>
    <dbReference type="NCBI Taxonomy" id="51915"/>
    <lineage>
        <taxon>Eukaryota</taxon>
        <taxon>Fungi</taxon>
        <taxon>Dikarya</taxon>
        <taxon>Ascomycota</taxon>
        <taxon>Saccharomycotina</taxon>
        <taxon>Saccharomycetes</taxon>
        <taxon>Saccharomycetales</taxon>
        <taxon>Saccharomycetaceae</taxon>
        <taxon>Maudiozyma</taxon>
    </lineage>
</organism>
<evidence type="ECO:0000313" key="3">
    <source>
        <dbReference type="Proteomes" id="UP001377567"/>
    </source>
</evidence>
<reference evidence="2 3" key="1">
    <citation type="journal article" date="2023" name="Elife">
        <title>Identification of key yeast species and microbe-microbe interactions impacting larval growth of Drosophila in the wild.</title>
        <authorList>
            <person name="Mure A."/>
            <person name="Sugiura Y."/>
            <person name="Maeda R."/>
            <person name="Honda K."/>
            <person name="Sakurai N."/>
            <person name="Takahashi Y."/>
            <person name="Watada M."/>
            <person name="Katoh T."/>
            <person name="Gotoh A."/>
            <person name="Gotoh Y."/>
            <person name="Taniguchi I."/>
            <person name="Nakamura K."/>
            <person name="Hayashi T."/>
            <person name="Katayama T."/>
            <person name="Uemura T."/>
            <person name="Hattori Y."/>
        </authorList>
    </citation>
    <scope>NUCLEOTIDE SEQUENCE [LARGE SCALE GENOMIC DNA]</scope>
    <source>
        <strain evidence="2 3">KH-74</strain>
    </source>
</reference>
<protein>
    <submittedName>
        <fullName evidence="2">Lsb5 protein</fullName>
    </submittedName>
</protein>
<evidence type="ECO:0000256" key="1">
    <source>
        <dbReference type="SAM" id="MobiDB-lite"/>
    </source>
</evidence>
<dbReference type="CDD" id="cd14232">
    <property type="entry name" value="GAT_LSB5"/>
    <property type="match status" value="1"/>
</dbReference>
<feature type="region of interest" description="Disordered" evidence="1">
    <location>
        <begin position="165"/>
        <end position="269"/>
    </location>
</feature>
<accession>A0AAV5RYE2</accession>
<dbReference type="GO" id="GO:0007015">
    <property type="term" value="P:actin filament organization"/>
    <property type="evidence" value="ECO:0007669"/>
    <property type="project" value="InterPro"/>
</dbReference>
<dbReference type="PANTHER" id="PTHR47789">
    <property type="entry name" value="LAS SEVENTEEN-BINDING PROTEIN 5"/>
    <property type="match status" value="1"/>
</dbReference>
<keyword evidence="3" id="KW-1185">Reference proteome</keyword>
<feature type="compositionally biased region" description="Polar residues" evidence="1">
    <location>
        <begin position="180"/>
        <end position="219"/>
    </location>
</feature>
<dbReference type="InterPro" id="IPR044103">
    <property type="entry name" value="GAT_LSB5"/>
</dbReference>
<name>A0AAV5RYE2_MAUHU</name>
<dbReference type="AlphaFoldDB" id="A0AAV5RYE2"/>
<dbReference type="EMBL" id="BTGD01000010">
    <property type="protein sequence ID" value="GMM56635.1"/>
    <property type="molecule type" value="Genomic_DNA"/>
</dbReference>
<dbReference type="PANTHER" id="PTHR47789:SF1">
    <property type="entry name" value="LAS SEVENTEEN-BINDING PROTEIN 5"/>
    <property type="match status" value="1"/>
</dbReference>